<feature type="transmembrane region" description="Helical" evidence="1">
    <location>
        <begin position="12"/>
        <end position="28"/>
    </location>
</feature>
<dbReference type="EMBL" id="CAMAPF010001037">
    <property type="protein sequence ID" value="CAH9142139.1"/>
    <property type="molecule type" value="Genomic_DNA"/>
</dbReference>
<evidence type="ECO:0000313" key="2">
    <source>
        <dbReference type="EMBL" id="CAH9142139.1"/>
    </source>
</evidence>
<accession>A0AAV0G340</accession>
<sequence>MEKQGTCVTNSCIYFMIGESIFLCLNFYCEGVKFADYNYKLCFENCFIYSMLYEFVLHVLCLSIKNALSYSHRRDHIMDQMDLELQSSSSLFNSQKVEQRQPILLLQVSTQ</sequence>
<protein>
    <submittedName>
        <fullName evidence="2">Uncharacterized protein</fullName>
    </submittedName>
</protein>
<comment type="caution">
    <text evidence="2">The sequence shown here is derived from an EMBL/GenBank/DDBJ whole genome shotgun (WGS) entry which is preliminary data.</text>
</comment>
<gene>
    <name evidence="2" type="ORF">CEPIT_LOCUS39674</name>
</gene>
<reference evidence="2" key="1">
    <citation type="submission" date="2022-07" db="EMBL/GenBank/DDBJ databases">
        <authorList>
            <person name="Macas J."/>
            <person name="Novak P."/>
            <person name="Neumann P."/>
        </authorList>
    </citation>
    <scope>NUCLEOTIDE SEQUENCE</scope>
</reference>
<keyword evidence="1" id="KW-1133">Transmembrane helix</keyword>
<organism evidence="2 3">
    <name type="scientific">Cuscuta epithymum</name>
    <dbReference type="NCBI Taxonomy" id="186058"/>
    <lineage>
        <taxon>Eukaryota</taxon>
        <taxon>Viridiplantae</taxon>
        <taxon>Streptophyta</taxon>
        <taxon>Embryophyta</taxon>
        <taxon>Tracheophyta</taxon>
        <taxon>Spermatophyta</taxon>
        <taxon>Magnoliopsida</taxon>
        <taxon>eudicotyledons</taxon>
        <taxon>Gunneridae</taxon>
        <taxon>Pentapetalae</taxon>
        <taxon>asterids</taxon>
        <taxon>lamiids</taxon>
        <taxon>Solanales</taxon>
        <taxon>Convolvulaceae</taxon>
        <taxon>Cuscuteae</taxon>
        <taxon>Cuscuta</taxon>
        <taxon>Cuscuta subgen. Cuscuta</taxon>
    </lineage>
</organism>
<keyword evidence="3" id="KW-1185">Reference proteome</keyword>
<feature type="transmembrane region" description="Helical" evidence="1">
    <location>
        <begin position="48"/>
        <end position="68"/>
    </location>
</feature>
<evidence type="ECO:0000256" key="1">
    <source>
        <dbReference type="SAM" id="Phobius"/>
    </source>
</evidence>
<dbReference type="AlphaFoldDB" id="A0AAV0G340"/>
<evidence type="ECO:0000313" key="3">
    <source>
        <dbReference type="Proteomes" id="UP001152523"/>
    </source>
</evidence>
<dbReference type="Proteomes" id="UP001152523">
    <property type="component" value="Unassembled WGS sequence"/>
</dbReference>
<proteinExistence type="predicted"/>
<name>A0AAV0G340_9ASTE</name>
<keyword evidence="1" id="KW-0812">Transmembrane</keyword>
<keyword evidence="1" id="KW-0472">Membrane</keyword>